<evidence type="ECO:0000313" key="3">
    <source>
        <dbReference type="EMBL" id="QEN09588.1"/>
    </source>
</evidence>
<dbReference type="RefSeq" id="WP_149487662.1">
    <property type="nucleotide sequence ID" value="NZ_CP036150.1"/>
</dbReference>
<dbReference type="Proteomes" id="UP000324209">
    <property type="component" value="Chromosome"/>
</dbReference>
<dbReference type="Gene3D" id="3.30.360.10">
    <property type="entry name" value="Dihydrodipicolinate Reductase, domain 2"/>
    <property type="match status" value="1"/>
</dbReference>
<organism evidence="3 4">
    <name type="scientific">Oceanispirochaeta crateris</name>
    <dbReference type="NCBI Taxonomy" id="2518645"/>
    <lineage>
        <taxon>Bacteria</taxon>
        <taxon>Pseudomonadati</taxon>
        <taxon>Spirochaetota</taxon>
        <taxon>Spirochaetia</taxon>
        <taxon>Spirochaetales</taxon>
        <taxon>Spirochaetaceae</taxon>
        <taxon>Oceanispirochaeta</taxon>
    </lineage>
</organism>
<dbReference type="Gene3D" id="3.40.50.720">
    <property type="entry name" value="NAD(P)-binding Rossmann-like Domain"/>
    <property type="match status" value="1"/>
</dbReference>
<keyword evidence="4" id="KW-1185">Reference proteome</keyword>
<dbReference type="GO" id="GO:0000166">
    <property type="term" value="F:nucleotide binding"/>
    <property type="evidence" value="ECO:0007669"/>
    <property type="project" value="InterPro"/>
</dbReference>
<evidence type="ECO:0000313" key="4">
    <source>
        <dbReference type="Proteomes" id="UP000324209"/>
    </source>
</evidence>
<dbReference type="OrthoDB" id="9815825at2"/>
<sequence>MLRVMIVGAGAIAPSHIEGFLSFPDRVSIQVIANPTVSKAKTLIEKYSLKADAVGSFEEGLDRVDIVSICSPPSTHRDIAVQALRAGKHVLLEKPMAMSVQQCDEILEAAREGHALLSVVSQIRFIDSIARTCDLIRSGNYGKLLFSQINTFWYRGQSYFDLYWRGLWNVEGGGCTLNHAVHHIDLLLWLTGMPAELTGFLSNLNHQNSEEEDISLSVLRYKDGSMAQINTSLIHHGEVQKLDFQMEKAGISIPFDVRCSKVRSNGFPMDDEDMLREMTAHFESFKPLEHEHHTGQIQNFLDAIEEGVPLKVSGIDGRNAIELISGIYKSAFTKKTVTFPLEKDDPYTHFPSRVEEAPRFHKKTRSVKAFDDTTITSFKGKF</sequence>
<evidence type="ECO:0000259" key="2">
    <source>
        <dbReference type="Pfam" id="PF02894"/>
    </source>
</evidence>
<dbReference type="InterPro" id="IPR004104">
    <property type="entry name" value="Gfo/Idh/MocA-like_OxRdtase_C"/>
</dbReference>
<dbReference type="InterPro" id="IPR000683">
    <property type="entry name" value="Gfo/Idh/MocA-like_OxRdtase_N"/>
</dbReference>
<gene>
    <name evidence="3" type="ORF">EXM22_16960</name>
</gene>
<dbReference type="Pfam" id="PF02894">
    <property type="entry name" value="GFO_IDH_MocA_C"/>
    <property type="match status" value="1"/>
</dbReference>
<dbReference type="PANTHER" id="PTHR43249:SF1">
    <property type="entry name" value="D-GLUCOSIDE 3-DEHYDROGENASE"/>
    <property type="match status" value="1"/>
</dbReference>
<dbReference type="InterPro" id="IPR036291">
    <property type="entry name" value="NAD(P)-bd_dom_sf"/>
</dbReference>
<protein>
    <submittedName>
        <fullName evidence="3">Gfo/Idh/MocA family oxidoreductase</fullName>
    </submittedName>
</protein>
<reference evidence="3 4" key="1">
    <citation type="submission" date="2019-02" db="EMBL/GenBank/DDBJ databases">
        <title>Complete Genome Sequence and Methylome Analysis of free living Spirochaetas.</title>
        <authorList>
            <person name="Fomenkov A."/>
            <person name="Dubinina G."/>
            <person name="Leshcheva N."/>
            <person name="Mikheeva N."/>
            <person name="Grabovich M."/>
            <person name="Vincze T."/>
            <person name="Roberts R.J."/>
        </authorList>
    </citation>
    <scope>NUCLEOTIDE SEQUENCE [LARGE SCALE GENOMIC DNA]</scope>
    <source>
        <strain evidence="3 4">K2</strain>
    </source>
</reference>
<feature type="domain" description="Gfo/Idh/MocA-like oxidoreductase C-terminal" evidence="2">
    <location>
        <begin position="135"/>
        <end position="338"/>
    </location>
</feature>
<dbReference type="EMBL" id="CP036150">
    <property type="protein sequence ID" value="QEN09588.1"/>
    <property type="molecule type" value="Genomic_DNA"/>
</dbReference>
<dbReference type="SUPFAM" id="SSF55347">
    <property type="entry name" value="Glyceraldehyde-3-phosphate dehydrogenase-like, C-terminal domain"/>
    <property type="match status" value="1"/>
</dbReference>
<dbReference type="SUPFAM" id="SSF51735">
    <property type="entry name" value="NAD(P)-binding Rossmann-fold domains"/>
    <property type="match status" value="1"/>
</dbReference>
<accession>A0A5C1QQE6</accession>
<evidence type="ECO:0000259" key="1">
    <source>
        <dbReference type="Pfam" id="PF01408"/>
    </source>
</evidence>
<dbReference type="PANTHER" id="PTHR43249">
    <property type="entry name" value="UDP-N-ACETYL-2-AMINO-2-DEOXY-D-GLUCURONATE OXIDASE"/>
    <property type="match status" value="1"/>
</dbReference>
<feature type="domain" description="Gfo/Idh/MocA-like oxidoreductase N-terminal" evidence="1">
    <location>
        <begin position="2"/>
        <end position="119"/>
    </location>
</feature>
<proteinExistence type="predicted"/>
<dbReference type="AlphaFoldDB" id="A0A5C1QQE6"/>
<dbReference type="InterPro" id="IPR052515">
    <property type="entry name" value="Gfo/Idh/MocA_Oxidoreductase"/>
</dbReference>
<dbReference type="KEGG" id="ock:EXM22_16960"/>
<name>A0A5C1QQE6_9SPIO</name>
<dbReference type="Pfam" id="PF01408">
    <property type="entry name" value="GFO_IDH_MocA"/>
    <property type="match status" value="1"/>
</dbReference>